<dbReference type="Gene3D" id="3.20.20.370">
    <property type="entry name" value="Glycoside hydrolase/deacetylase"/>
    <property type="match status" value="1"/>
</dbReference>
<feature type="region of interest" description="Disordered" evidence="3">
    <location>
        <begin position="236"/>
        <end position="260"/>
    </location>
</feature>
<dbReference type="Pfam" id="PF01522">
    <property type="entry name" value="Polysacc_deac_1"/>
    <property type="match status" value="1"/>
</dbReference>
<gene>
    <name evidence="5" type="ORF">ABRZ09_13025</name>
</gene>
<evidence type="ECO:0000256" key="3">
    <source>
        <dbReference type="SAM" id="MobiDB-lite"/>
    </source>
</evidence>
<dbReference type="PANTHER" id="PTHR34216">
    <property type="match status" value="1"/>
</dbReference>
<reference evidence="5" key="1">
    <citation type="submission" date="2024-05" db="EMBL/GenBank/DDBJ databases">
        <authorList>
            <person name="Luo Y.-C."/>
            <person name="Nicholds J."/>
            <person name="Mortimer T."/>
            <person name="Maboni G."/>
        </authorList>
    </citation>
    <scope>NUCLEOTIDE SEQUENCE</scope>
    <source>
        <strain evidence="5">151108</strain>
    </source>
</reference>
<proteinExistence type="predicted"/>
<dbReference type="RefSeq" id="WP_368646920.1">
    <property type="nucleotide sequence ID" value="NZ_CP158255.1"/>
</dbReference>
<dbReference type="GO" id="GO:0016810">
    <property type="term" value="F:hydrolase activity, acting on carbon-nitrogen (but not peptide) bonds"/>
    <property type="evidence" value="ECO:0007669"/>
    <property type="project" value="InterPro"/>
</dbReference>
<dbReference type="AlphaFoldDB" id="A0AB39D7W3"/>
<dbReference type="InterPro" id="IPR002509">
    <property type="entry name" value="NODB_dom"/>
</dbReference>
<keyword evidence="2" id="KW-0732">Signal</keyword>
<accession>A0AB39D7W3</accession>
<evidence type="ECO:0000313" key="5">
    <source>
        <dbReference type="EMBL" id="XDJ50121.1"/>
    </source>
</evidence>
<keyword evidence="5" id="KW-0378">Hydrolase</keyword>
<dbReference type="GO" id="GO:0005576">
    <property type="term" value="C:extracellular region"/>
    <property type="evidence" value="ECO:0007669"/>
    <property type="project" value="UniProtKB-SubCell"/>
</dbReference>
<evidence type="ECO:0000259" key="4">
    <source>
        <dbReference type="PROSITE" id="PS51677"/>
    </source>
</evidence>
<dbReference type="PROSITE" id="PS51677">
    <property type="entry name" value="NODB"/>
    <property type="match status" value="1"/>
</dbReference>
<dbReference type="EC" id="3.-.-.-" evidence="5"/>
<dbReference type="SUPFAM" id="SSF88713">
    <property type="entry name" value="Glycoside hydrolase/deacetylase"/>
    <property type="match status" value="1"/>
</dbReference>
<comment type="subcellular location">
    <subcellularLocation>
        <location evidence="1">Secreted</location>
    </subcellularLocation>
</comment>
<dbReference type="InterPro" id="IPR011330">
    <property type="entry name" value="Glyco_hydro/deAcase_b/a-brl"/>
</dbReference>
<evidence type="ECO:0000256" key="1">
    <source>
        <dbReference type="ARBA" id="ARBA00004613"/>
    </source>
</evidence>
<feature type="domain" description="NodB homology" evidence="4">
    <location>
        <begin position="61"/>
        <end position="260"/>
    </location>
</feature>
<organism evidence="5">
    <name type="scientific">Castellaniella ginsengisoli</name>
    <dbReference type="NCBI Taxonomy" id="546114"/>
    <lineage>
        <taxon>Bacteria</taxon>
        <taxon>Pseudomonadati</taxon>
        <taxon>Pseudomonadota</taxon>
        <taxon>Betaproteobacteria</taxon>
        <taxon>Burkholderiales</taxon>
        <taxon>Alcaligenaceae</taxon>
        <taxon>Castellaniella</taxon>
    </lineage>
</organism>
<dbReference type="InterPro" id="IPR051398">
    <property type="entry name" value="Polysacch_Deacetylase"/>
</dbReference>
<dbReference type="EMBL" id="CP158255">
    <property type="protein sequence ID" value="XDJ50121.1"/>
    <property type="molecule type" value="Genomic_DNA"/>
</dbReference>
<sequence>MIPILMYHQIGEPSPRGTPYRGLTVHPRDFRRQMLWLRRLGYRGLSMARLIPYLRGEKHGKVVGITFDDGYANVLENAVPVLEECGFLATNYFVVRQLGGSNVWDADEGVPPSPLMDAAGLRAWAAAGHEVGSHTLNHPDLSRISPELAVNEIRDSRDALEQIAGAPVRAFCYPYGHFTAALAAVTREAGYDSATTTARGLARLDDDPYALPRVAVMRSTHLLRFLQKCLTRLEDNKRTRNEQASRPLVPDAAPPPGDLH</sequence>
<dbReference type="GO" id="GO:0005975">
    <property type="term" value="P:carbohydrate metabolic process"/>
    <property type="evidence" value="ECO:0007669"/>
    <property type="project" value="InterPro"/>
</dbReference>
<evidence type="ECO:0000256" key="2">
    <source>
        <dbReference type="ARBA" id="ARBA00022729"/>
    </source>
</evidence>
<protein>
    <submittedName>
        <fullName evidence="5">Polysaccharide deacetylase family protein</fullName>
        <ecNumber evidence="5">3.-.-.-</ecNumber>
    </submittedName>
</protein>
<dbReference type="PANTHER" id="PTHR34216:SF3">
    <property type="entry name" value="POLY-BETA-1,6-N-ACETYL-D-GLUCOSAMINE N-DEACETYLASE"/>
    <property type="match status" value="1"/>
</dbReference>
<dbReference type="CDD" id="cd10918">
    <property type="entry name" value="CE4_NodB_like_5s_6s"/>
    <property type="match status" value="1"/>
</dbReference>
<name>A0AB39D7W3_9BURK</name>